<evidence type="ECO:0000256" key="4">
    <source>
        <dbReference type="ARBA" id="ARBA00022777"/>
    </source>
</evidence>
<keyword evidence="2" id="KW-0808">Transferase</keyword>
<dbReference type="PROSITE" id="PS50011">
    <property type="entry name" value="PROTEIN_KINASE_DOM"/>
    <property type="match status" value="1"/>
</dbReference>
<dbReference type="SUPFAM" id="SSF56112">
    <property type="entry name" value="Protein kinase-like (PK-like)"/>
    <property type="match status" value="1"/>
</dbReference>
<protein>
    <submittedName>
        <fullName evidence="9">Calcium-dependent protein kinase</fullName>
    </submittedName>
</protein>
<evidence type="ECO:0000256" key="6">
    <source>
        <dbReference type="ARBA" id="ARBA00022840"/>
    </source>
</evidence>
<dbReference type="SUPFAM" id="SSF47473">
    <property type="entry name" value="EF-hand"/>
    <property type="match status" value="1"/>
</dbReference>
<feature type="domain" description="EF-hand" evidence="8">
    <location>
        <begin position="267"/>
        <end position="302"/>
    </location>
</feature>
<keyword evidence="3" id="KW-0547">Nucleotide-binding</keyword>
<gene>
    <name evidence="9" type="ORF">HaLaN_12653</name>
</gene>
<name>A0A699Z168_HAELA</name>
<dbReference type="InterPro" id="IPR000719">
    <property type="entry name" value="Prot_kinase_dom"/>
</dbReference>
<dbReference type="PROSITE" id="PS50222">
    <property type="entry name" value="EF_HAND_2"/>
    <property type="match status" value="4"/>
</dbReference>
<organism evidence="9 10">
    <name type="scientific">Haematococcus lacustris</name>
    <name type="common">Green alga</name>
    <name type="synonym">Haematococcus pluvialis</name>
    <dbReference type="NCBI Taxonomy" id="44745"/>
    <lineage>
        <taxon>Eukaryota</taxon>
        <taxon>Viridiplantae</taxon>
        <taxon>Chlorophyta</taxon>
        <taxon>core chlorophytes</taxon>
        <taxon>Chlorophyceae</taxon>
        <taxon>CS clade</taxon>
        <taxon>Chlamydomonadales</taxon>
        <taxon>Haematococcaceae</taxon>
        <taxon>Haematococcus</taxon>
    </lineage>
</organism>
<evidence type="ECO:0000259" key="8">
    <source>
        <dbReference type="PROSITE" id="PS50222"/>
    </source>
</evidence>
<dbReference type="SMART" id="SM00054">
    <property type="entry name" value="EFh"/>
    <property type="match status" value="4"/>
</dbReference>
<keyword evidence="6" id="KW-0067">ATP-binding</keyword>
<evidence type="ECO:0000256" key="5">
    <source>
        <dbReference type="ARBA" id="ARBA00022837"/>
    </source>
</evidence>
<dbReference type="AlphaFoldDB" id="A0A699Z168"/>
<feature type="non-terminal residue" evidence="9">
    <location>
        <position position="1"/>
    </location>
</feature>
<dbReference type="SMART" id="SM00220">
    <property type="entry name" value="S_TKc"/>
    <property type="match status" value="1"/>
</dbReference>
<feature type="domain" description="EF-hand" evidence="8">
    <location>
        <begin position="339"/>
        <end position="374"/>
    </location>
</feature>
<comment type="caution">
    <text evidence="9">The sequence shown here is derived from an EMBL/GenBank/DDBJ whole genome shotgun (WGS) entry which is preliminary data.</text>
</comment>
<dbReference type="EMBL" id="BLLF01000971">
    <property type="protein sequence ID" value="GFH16267.1"/>
    <property type="molecule type" value="Genomic_DNA"/>
</dbReference>
<evidence type="ECO:0000313" key="10">
    <source>
        <dbReference type="Proteomes" id="UP000485058"/>
    </source>
</evidence>
<reference evidence="9 10" key="1">
    <citation type="submission" date="2020-02" db="EMBL/GenBank/DDBJ databases">
        <title>Draft genome sequence of Haematococcus lacustris strain NIES-144.</title>
        <authorList>
            <person name="Morimoto D."/>
            <person name="Nakagawa S."/>
            <person name="Yoshida T."/>
            <person name="Sawayama S."/>
        </authorList>
    </citation>
    <scope>NUCLEOTIDE SEQUENCE [LARGE SCALE GENOMIC DNA]</scope>
    <source>
        <strain evidence="9 10">NIES-144</strain>
    </source>
</reference>
<dbReference type="Proteomes" id="UP000485058">
    <property type="component" value="Unassembled WGS sequence"/>
</dbReference>
<dbReference type="InterPro" id="IPR002048">
    <property type="entry name" value="EF_hand_dom"/>
</dbReference>
<dbReference type="InterPro" id="IPR011992">
    <property type="entry name" value="EF-hand-dom_pair"/>
</dbReference>
<dbReference type="InterPro" id="IPR018247">
    <property type="entry name" value="EF_Hand_1_Ca_BS"/>
</dbReference>
<dbReference type="Pfam" id="PF00069">
    <property type="entry name" value="Pkinase"/>
    <property type="match status" value="1"/>
</dbReference>
<evidence type="ECO:0000256" key="3">
    <source>
        <dbReference type="ARBA" id="ARBA00022741"/>
    </source>
</evidence>
<evidence type="ECO:0000256" key="1">
    <source>
        <dbReference type="ARBA" id="ARBA00022527"/>
    </source>
</evidence>
<dbReference type="Gene3D" id="1.10.238.10">
    <property type="entry name" value="EF-hand"/>
    <property type="match status" value="1"/>
</dbReference>
<feature type="domain" description="EF-hand" evidence="8">
    <location>
        <begin position="303"/>
        <end position="338"/>
    </location>
</feature>
<feature type="domain" description="EF-hand" evidence="8">
    <location>
        <begin position="231"/>
        <end position="266"/>
    </location>
</feature>
<dbReference type="InterPro" id="IPR050205">
    <property type="entry name" value="CDPK_Ser/Thr_kinases"/>
</dbReference>
<dbReference type="InterPro" id="IPR011009">
    <property type="entry name" value="Kinase-like_dom_sf"/>
</dbReference>
<proteinExistence type="predicted"/>
<dbReference type="GO" id="GO:0004674">
    <property type="term" value="F:protein serine/threonine kinase activity"/>
    <property type="evidence" value="ECO:0007669"/>
    <property type="project" value="UniProtKB-KW"/>
</dbReference>
<sequence length="409" mass="46182">MGCGSSTAGAISPSGDRPGDKLAATIFEGAGDEKGHFSEKSAAEVMRTIVSVVNHCHTMNVIHRDLKPENFLLTSKKDGAILKATDFGLSRFFKEGQLLDEIVLRRQYGKEADIWSCGVILYILLCGWPPFHGENTQQIFKHIMSQPLDQKSDPWPRISDAAKDCVRRMLARDPKKRLTAEQVLSHPWMKVNGVAPDEMIPEVLTRMRQFTQMNKLKKEALKVFARSLPANELVGLKEMFQAIDEDNSGTISVDELREGLRKKGTTLALQEVQRIMDNIDVNGNSRIDYEEFLAATMHITKLNKEDNMIEAFRHFDKDNSGFITKDEIITALREVGEEPDEVEVQTIIKSVDKNGDGTIDYEEFCVMMRNNDAEMLRTATHALKSRMVIAPKMTQSFSAKLREPLYEEV</sequence>
<feature type="domain" description="Protein kinase" evidence="7">
    <location>
        <begin position="1"/>
        <end position="189"/>
    </location>
</feature>
<dbReference type="PROSITE" id="PS00108">
    <property type="entry name" value="PROTEIN_KINASE_ST"/>
    <property type="match status" value="1"/>
</dbReference>
<evidence type="ECO:0000256" key="2">
    <source>
        <dbReference type="ARBA" id="ARBA00022679"/>
    </source>
</evidence>
<keyword evidence="5" id="KW-0106">Calcium</keyword>
<dbReference type="PANTHER" id="PTHR24349">
    <property type="entry name" value="SERINE/THREONINE-PROTEIN KINASE"/>
    <property type="match status" value="1"/>
</dbReference>
<dbReference type="PROSITE" id="PS00018">
    <property type="entry name" value="EF_HAND_1"/>
    <property type="match status" value="3"/>
</dbReference>
<keyword evidence="1" id="KW-0723">Serine/threonine-protein kinase</keyword>
<dbReference type="GO" id="GO:0005524">
    <property type="term" value="F:ATP binding"/>
    <property type="evidence" value="ECO:0007669"/>
    <property type="project" value="UniProtKB-KW"/>
</dbReference>
<dbReference type="InterPro" id="IPR008271">
    <property type="entry name" value="Ser/Thr_kinase_AS"/>
</dbReference>
<keyword evidence="10" id="KW-1185">Reference proteome</keyword>
<accession>A0A699Z168</accession>
<keyword evidence="4 9" id="KW-0418">Kinase</keyword>
<dbReference type="Gene3D" id="1.10.510.10">
    <property type="entry name" value="Transferase(Phosphotransferase) domain 1"/>
    <property type="match status" value="1"/>
</dbReference>
<dbReference type="GO" id="GO:0005509">
    <property type="term" value="F:calcium ion binding"/>
    <property type="evidence" value="ECO:0007669"/>
    <property type="project" value="InterPro"/>
</dbReference>
<dbReference type="Pfam" id="PF13499">
    <property type="entry name" value="EF-hand_7"/>
    <property type="match status" value="2"/>
</dbReference>
<dbReference type="FunFam" id="1.10.238.10:FF:000001">
    <property type="entry name" value="Calmodulin 1"/>
    <property type="match status" value="1"/>
</dbReference>
<evidence type="ECO:0000259" key="7">
    <source>
        <dbReference type="PROSITE" id="PS50011"/>
    </source>
</evidence>
<evidence type="ECO:0000313" key="9">
    <source>
        <dbReference type="EMBL" id="GFH16267.1"/>
    </source>
</evidence>